<reference evidence="1 2" key="1">
    <citation type="submission" date="2018-09" db="EMBL/GenBank/DDBJ databases">
        <authorList>
            <person name="Zhu H."/>
        </authorList>
    </citation>
    <scope>NUCLEOTIDE SEQUENCE [LARGE SCALE GENOMIC DNA]</scope>
    <source>
        <strain evidence="1 2">K1W22B-8</strain>
    </source>
</reference>
<sequence length="67" mass="7114">MIHPELTDEAGACQILGGIHRSSLWRGINAGRLPRPLKIGPATNRWRVADLIAFIDGAAAARNGKAA</sequence>
<dbReference type="RefSeq" id="WP_119777435.1">
    <property type="nucleotide sequence ID" value="NZ_QYUK01000011.1"/>
</dbReference>
<protein>
    <recommendedName>
        <fullName evidence="3">AlpA family phage regulatory protein</fullName>
    </recommendedName>
</protein>
<dbReference type="EMBL" id="QYUK01000011">
    <property type="protein sequence ID" value="RJF86790.1"/>
    <property type="molecule type" value="Genomic_DNA"/>
</dbReference>
<organism evidence="1 2">
    <name type="scientific">Oleomonas cavernae</name>
    <dbReference type="NCBI Taxonomy" id="2320859"/>
    <lineage>
        <taxon>Bacteria</taxon>
        <taxon>Pseudomonadati</taxon>
        <taxon>Pseudomonadota</taxon>
        <taxon>Alphaproteobacteria</taxon>
        <taxon>Acetobacterales</taxon>
        <taxon>Acetobacteraceae</taxon>
        <taxon>Oleomonas</taxon>
    </lineage>
</organism>
<name>A0A418W9V2_9PROT</name>
<gene>
    <name evidence="1" type="ORF">D3874_06960</name>
</gene>
<dbReference type="Gene3D" id="1.10.238.160">
    <property type="match status" value="1"/>
</dbReference>
<accession>A0A418W9V2</accession>
<keyword evidence="2" id="KW-1185">Reference proteome</keyword>
<comment type="caution">
    <text evidence="1">The sequence shown here is derived from an EMBL/GenBank/DDBJ whole genome shotgun (WGS) entry which is preliminary data.</text>
</comment>
<evidence type="ECO:0000313" key="1">
    <source>
        <dbReference type="EMBL" id="RJF86790.1"/>
    </source>
</evidence>
<evidence type="ECO:0000313" key="2">
    <source>
        <dbReference type="Proteomes" id="UP000284605"/>
    </source>
</evidence>
<dbReference type="Proteomes" id="UP000284605">
    <property type="component" value="Unassembled WGS sequence"/>
</dbReference>
<evidence type="ECO:0008006" key="3">
    <source>
        <dbReference type="Google" id="ProtNLM"/>
    </source>
</evidence>
<dbReference type="AlphaFoldDB" id="A0A418W9V2"/>
<proteinExistence type="predicted"/>
<dbReference type="OrthoDB" id="9801242at2"/>